<reference evidence="2 3" key="1">
    <citation type="submission" date="2019-11" db="EMBL/GenBank/DDBJ databases">
        <title>Pedobacter sp. HMF7056 Genome sequencing and assembly.</title>
        <authorList>
            <person name="Kang H."/>
            <person name="Kim H."/>
            <person name="Joh K."/>
        </authorList>
    </citation>
    <scope>NUCLEOTIDE SEQUENCE [LARGE SCALE GENOMIC DNA]</scope>
    <source>
        <strain evidence="2 3">HMF7056</strain>
    </source>
</reference>
<dbReference type="SUPFAM" id="SSF54593">
    <property type="entry name" value="Glyoxalase/Bleomycin resistance protein/Dihydroxybiphenyl dioxygenase"/>
    <property type="match status" value="2"/>
</dbReference>
<dbReference type="AlphaFoldDB" id="A0A7K1Y2I5"/>
<dbReference type="CDD" id="cd06588">
    <property type="entry name" value="PhnB_like"/>
    <property type="match status" value="2"/>
</dbReference>
<dbReference type="Gene3D" id="3.30.720.100">
    <property type="match status" value="1"/>
</dbReference>
<name>A0A7K1Y2I5_9SPHI</name>
<dbReference type="Pfam" id="PF06983">
    <property type="entry name" value="3-dmu-9_3-mt"/>
    <property type="match status" value="2"/>
</dbReference>
<keyword evidence="3" id="KW-1185">Reference proteome</keyword>
<organism evidence="2 3">
    <name type="scientific">Hufsiella ginkgonis</name>
    <dbReference type="NCBI Taxonomy" id="2695274"/>
    <lineage>
        <taxon>Bacteria</taxon>
        <taxon>Pseudomonadati</taxon>
        <taxon>Bacteroidota</taxon>
        <taxon>Sphingobacteriia</taxon>
        <taxon>Sphingobacteriales</taxon>
        <taxon>Sphingobacteriaceae</taxon>
        <taxon>Hufsiella</taxon>
    </lineage>
</organism>
<dbReference type="InterPro" id="IPR028973">
    <property type="entry name" value="PhnB-like"/>
</dbReference>
<proteinExistence type="predicted"/>
<dbReference type="Proteomes" id="UP000451233">
    <property type="component" value="Unassembled WGS sequence"/>
</dbReference>
<evidence type="ECO:0000313" key="2">
    <source>
        <dbReference type="EMBL" id="MXV17219.1"/>
    </source>
</evidence>
<dbReference type="EMBL" id="WVHS01000004">
    <property type="protein sequence ID" value="MXV17219.1"/>
    <property type="molecule type" value="Genomic_DNA"/>
</dbReference>
<dbReference type="Gene3D" id="3.10.180.10">
    <property type="entry name" value="2,3-Dihydroxybiphenyl 1,2-Dioxygenase, domain 1"/>
    <property type="match status" value="1"/>
</dbReference>
<protein>
    <submittedName>
        <fullName evidence="2">VOC family protein</fullName>
    </submittedName>
</protein>
<gene>
    <name evidence="2" type="ORF">GS398_18115</name>
</gene>
<feature type="domain" description="PhnB-like" evidence="1">
    <location>
        <begin position="8"/>
        <end position="119"/>
    </location>
</feature>
<sequence>MTIQLKHAIYPCTWFDGNAKQAADLYSSVFADTEITSESPMVVTLRAGKEKFMFLNGGPMFTPNPSISFFVICQTETEADSIWAGLGEGGNVLMPLDTYPWSKKYGWLKDRFGVSWQIMLGDLSQVGQKYSPSLMFTQANAGKAEEAIDYYTSVFSPSNIGGISRYAEGEGDVAGYIKHAQFSLGDTVMMAMDSSGPHQFTFNEGVSLVVECESQQEIDYYWERLTDGGVESQCGWLKDRFGVSWQIIPAVLPELMKNPEKAGKVMQVVMQTKKFDIAALEEAAG</sequence>
<dbReference type="InterPro" id="IPR029068">
    <property type="entry name" value="Glyas_Bleomycin-R_OHBP_Dase"/>
</dbReference>
<evidence type="ECO:0000313" key="3">
    <source>
        <dbReference type="Proteomes" id="UP000451233"/>
    </source>
</evidence>
<dbReference type="PANTHER" id="PTHR33990">
    <property type="entry name" value="PROTEIN YJDN-RELATED"/>
    <property type="match status" value="1"/>
</dbReference>
<comment type="caution">
    <text evidence="2">The sequence shown here is derived from an EMBL/GenBank/DDBJ whole genome shotgun (WGS) entry which is preliminary data.</text>
</comment>
<evidence type="ECO:0000259" key="1">
    <source>
        <dbReference type="Pfam" id="PF06983"/>
    </source>
</evidence>
<feature type="domain" description="PhnB-like" evidence="1">
    <location>
        <begin position="128"/>
        <end position="248"/>
    </location>
</feature>
<dbReference type="Gene3D" id="3.30.720.110">
    <property type="match status" value="1"/>
</dbReference>
<dbReference type="RefSeq" id="WP_160908215.1">
    <property type="nucleotide sequence ID" value="NZ_WVHS01000004.1"/>
</dbReference>
<accession>A0A7K1Y2I5</accession>